<dbReference type="SUPFAM" id="SSF103473">
    <property type="entry name" value="MFS general substrate transporter"/>
    <property type="match status" value="1"/>
</dbReference>
<feature type="domain" description="Major facilitator superfamily (MFS) profile" evidence="8">
    <location>
        <begin position="9"/>
        <end position="390"/>
    </location>
</feature>
<keyword evidence="6 7" id="KW-0472">Membrane</keyword>
<evidence type="ECO:0000313" key="10">
    <source>
        <dbReference type="Proteomes" id="UP001466331"/>
    </source>
</evidence>
<feature type="transmembrane region" description="Helical" evidence="7">
    <location>
        <begin position="202"/>
        <end position="220"/>
    </location>
</feature>
<dbReference type="PANTHER" id="PTHR23514:SF3">
    <property type="entry name" value="BYPASS OF STOP CODON PROTEIN 6"/>
    <property type="match status" value="1"/>
</dbReference>
<evidence type="ECO:0000259" key="8">
    <source>
        <dbReference type="PROSITE" id="PS50850"/>
    </source>
</evidence>
<comment type="similarity">
    <text evidence="2">Belongs to the major facilitator superfamily.</text>
</comment>
<keyword evidence="4 7" id="KW-0812">Transmembrane</keyword>
<feature type="transmembrane region" description="Helical" evidence="7">
    <location>
        <begin position="368"/>
        <end position="386"/>
    </location>
</feature>
<keyword evidence="10" id="KW-1185">Reference proteome</keyword>
<dbReference type="Proteomes" id="UP001466331">
    <property type="component" value="Unassembled WGS sequence"/>
</dbReference>
<evidence type="ECO:0000256" key="6">
    <source>
        <dbReference type="ARBA" id="ARBA00023136"/>
    </source>
</evidence>
<dbReference type="Pfam" id="PF07690">
    <property type="entry name" value="MFS_1"/>
    <property type="match status" value="1"/>
</dbReference>
<dbReference type="PROSITE" id="PS50850">
    <property type="entry name" value="MFS"/>
    <property type="match status" value="1"/>
</dbReference>
<evidence type="ECO:0000256" key="3">
    <source>
        <dbReference type="ARBA" id="ARBA00022448"/>
    </source>
</evidence>
<feature type="transmembrane region" description="Helical" evidence="7">
    <location>
        <begin position="300"/>
        <end position="325"/>
    </location>
</feature>
<feature type="transmembrane region" description="Helical" evidence="7">
    <location>
        <begin position="273"/>
        <end position="294"/>
    </location>
</feature>
<evidence type="ECO:0000256" key="5">
    <source>
        <dbReference type="ARBA" id="ARBA00022989"/>
    </source>
</evidence>
<gene>
    <name evidence="9" type="ORF">WKV44_04585</name>
</gene>
<evidence type="ECO:0000256" key="4">
    <source>
        <dbReference type="ARBA" id="ARBA00022692"/>
    </source>
</evidence>
<evidence type="ECO:0000256" key="1">
    <source>
        <dbReference type="ARBA" id="ARBA00004127"/>
    </source>
</evidence>
<feature type="transmembrane region" description="Helical" evidence="7">
    <location>
        <begin position="240"/>
        <end position="261"/>
    </location>
</feature>
<dbReference type="InterPro" id="IPR020846">
    <property type="entry name" value="MFS_dom"/>
</dbReference>
<dbReference type="Gene3D" id="1.20.1250.20">
    <property type="entry name" value="MFS general substrate transporter like domains"/>
    <property type="match status" value="2"/>
</dbReference>
<evidence type="ECO:0000256" key="2">
    <source>
        <dbReference type="ARBA" id="ARBA00008335"/>
    </source>
</evidence>
<feature type="transmembrane region" description="Helical" evidence="7">
    <location>
        <begin position="100"/>
        <end position="121"/>
    </location>
</feature>
<reference evidence="9 10" key="1">
    <citation type="submission" date="2024-03" db="EMBL/GenBank/DDBJ databases">
        <title>Ignisphaera cupida sp. nov., a hyperthermophilic hydrolytic archaeon from a hot spring of Kamchatka, and proposal of Ignisphaeraceae fam. nov.</title>
        <authorList>
            <person name="Podosokorskaya O.A."/>
            <person name="Elcheninov A.G."/>
            <person name="Maltseva A.I."/>
            <person name="Zayulina K.S."/>
            <person name="Novikov A."/>
            <person name="Merkel A.Y."/>
        </authorList>
    </citation>
    <scope>NUCLEOTIDE SEQUENCE [LARGE SCALE GENOMIC DNA]</scope>
    <source>
        <strain evidence="9 10">38H-sp</strain>
    </source>
</reference>
<protein>
    <submittedName>
        <fullName evidence="9">MFS transporter</fullName>
    </submittedName>
</protein>
<dbReference type="PANTHER" id="PTHR23514">
    <property type="entry name" value="BYPASS OF STOP CODON PROTEIN 6"/>
    <property type="match status" value="1"/>
</dbReference>
<sequence length="392" mass="42230">MRKILKSPVFWTTFLSFIFLGMALTLFGATIPSLKKDFGWSYLENGIVIAAGSISFFVFTFLIGKISHTVRVSTLFFAGFASIIASLAFFARTPLILPNLLLNVIMSAGFAAVEIAGNLAILDLEKDGSGKALNLMHASFAVGAIGGPVIVSKLISSSYSWKNIYMIMAVSFAAITPAVIAIRKKLPIPQQERESKIKKTSFSNPVYWLGFFTLLLYVGAELGLSNWIAEYGREVFKVDIAIAPFLVSMFWTGLLLGRIFSPFFLRIDNRKKALIISSLVFSASIAMFAILGNINPSASAALLFFLAFLGGTGAAIIFPTTLLLVSSLMPDKKGDAIGFATTGGGIGAFVFPFIMSAISDSLGLEKGFIVYTLCALMLTASIAMLASQKTRK</sequence>
<evidence type="ECO:0000313" key="9">
    <source>
        <dbReference type="EMBL" id="MEM5947816.1"/>
    </source>
</evidence>
<proteinExistence type="inferred from homology"/>
<dbReference type="RefSeq" id="WP_420069266.1">
    <property type="nucleotide sequence ID" value="NZ_JBCHKQ010000002.1"/>
</dbReference>
<dbReference type="InterPro" id="IPR051788">
    <property type="entry name" value="MFS_Transporter"/>
</dbReference>
<feature type="transmembrane region" description="Helical" evidence="7">
    <location>
        <begin position="163"/>
        <end position="182"/>
    </location>
</feature>
<keyword evidence="3" id="KW-0813">Transport</keyword>
<feature type="transmembrane region" description="Helical" evidence="7">
    <location>
        <begin position="337"/>
        <end position="356"/>
    </location>
</feature>
<feature type="transmembrane region" description="Helical" evidence="7">
    <location>
        <begin position="9"/>
        <end position="31"/>
    </location>
</feature>
<feature type="transmembrane region" description="Helical" evidence="7">
    <location>
        <begin position="133"/>
        <end position="151"/>
    </location>
</feature>
<feature type="transmembrane region" description="Helical" evidence="7">
    <location>
        <begin position="75"/>
        <end position="94"/>
    </location>
</feature>
<accession>A0ABU9UAY0</accession>
<organism evidence="9 10">
    <name type="scientific">Rarispira pelagica</name>
    <dbReference type="NCBI Taxonomy" id="3141764"/>
    <lineage>
        <taxon>Bacteria</taxon>
        <taxon>Pseudomonadati</taxon>
        <taxon>Spirochaetota</taxon>
        <taxon>Spirochaetia</taxon>
        <taxon>Winmispirales</taxon>
        <taxon>Winmispiraceae</taxon>
        <taxon>Rarispira</taxon>
    </lineage>
</organism>
<dbReference type="InterPro" id="IPR011701">
    <property type="entry name" value="MFS"/>
</dbReference>
<feature type="transmembrane region" description="Helical" evidence="7">
    <location>
        <begin position="43"/>
        <end position="63"/>
    </location>
</feature>
<evidence type="ECO:0000256" key="7">
    <source>
        <dbReference type="SAM" id="Phobius"/>
    </source>
</evidence>
<dbReference type="EMBL" id="JBCHKQ010000002">
    <property type="protein sequence ID" value="MEM5947816.1"/>
    <property type="molecule type" value="Genomic_DNA"/>
</dbReference>
<keyword evidence="5 7" id="KW-1133">Transmembrane helix</keyword>
<comment type="caution">
    <text evidence="9">The sequence shown here is derived from an EMBL/GenBank/DDBJ whole genome shotgun (WGS) entry which is preliminary data.</text>
</comment>
<dbReference type="InterPro" id="IPR036259">
    <property type="entry name" value="MFS_trans_sf"/>
</dbReference>
<comment type="subcellular location">
    <subcellularLocation>
        <location evidence="1">Endomembrane system</location>
        <topology evidence="1">Multi-pass membrane protein</topology>
    </subcellularLocation>
</comment>
<name>A0ABU9UAY0_9SPIR</name>